<reference evidence="2" key="1">
    <citation type="submission" date="2022-04" db="EMBL/GenBank/DDBJ databases">
        <title>Carnegiea gigantea Genome sequencing and assembly v2.</title>
        <authorList>
            <person name="Copetti D."/>
            <person name="Sanderson M.J."/>
            <person name="Burquez A."/>
            <person name="Wojciechowski M.F."/>
        </authorList>
    </citation>
    <scope>NUCLEOTIDE SEQUENCE</scope>
    <source>
        <strain evidence="2">SGP5-SGP5p</strain>
        <tissue evidence="2">Aerial part</tissue>
    </source>
</reference>
<sequence>MATIIGGVDDNKLNAGHQKAQIRKLTQPGRHASLINPHNYALAIQFKIATAMVVDTGRSVDIITLECLKKLKNHTQARHPDQSRLKEGGQRNNGSTFSLGRRVQKASLGTHFRSSALPLYPCCLEQTVQIRKDLDPTINDTIAGHLALAPDPKIKDTKDMTL</sequence>
<proteinExistence type="predicted"/>
<evidence type="ECO:0000313" key="3">
    <source>
        <dbReference type="Proteomes" id="UP001153076"/>
    </source>
</evidence>
<feature type="compositionally biased region" description="Basic and acidic residues" evidence="1">
    <location>
        <begin position="78"/>
        <end position="89"/>
    </location>
</feature>
<dbReference type="Proteomes" id="UP001153076">
    <property type="component" value="Unassembled WGS sequence"/>
</dbReference>
<evidence type="ECO:0000256" key="1">
    <source>
        <dbReference type="SAM" id="MobiDB-lite"/>
    </source>
</evidence>
<gene>
    <name evidence="2" type="ORF">Cgig2_010322</name>
</gene>
<dbReference type="EMBL" id="JAKOGI010001808">
    <property type="protein sequence ID" value="KAJ8423994.1"/>
    <property type="molecule type" value="Genomic_DNA"/>
</dbReference>
<feature type="region of interest" description="Disordered" evidence="1">
    <location>
        <begin position="75"/>
        <end position="100"/>
    </location>
</feature>
<protein>
    <submittedName>
        <fullName evidence="2">Uncharacterized protein</fullName>
    </submittedName>
</protein>
<dbReference type="AlphaFoldDB" id="A0A9Q1JIA3"/>
<dbReference type="OrthoDB" id="1752268at2759"/>
<evidence type="ECO:0000313" key="2">
    <source>
        <dbReference type="EMBL" id="KAJ8423994.1"/>
    </source>
</evidence>
<keyword evidence="3" id="KW-1185">Reference proteome</keyword>
<name>A0A9Q1JIA3_9CARY</name>
<comment type="caution">
    <text evidence="2">The sequence shown here is derived from an EMBL/GenBank/DDBJ whole genome shotgun (WGS) entry which is preliminary data.</text>
</comment>
<organism evidence="2 3">
    <name type="scientific">Carnegiea gigantea</name>
    <dbReference type="NCBI Taxonomy" id="171969"/>
    <lineage>
        <taxon>Eukaryota</taxon>
        <taxon>Viridiplantae</taxon>
        <taxon>Streptophyta</taxon>
        <taxon>Embryophyta</taxon>
        <taxon>Tracheophyta</taxon>
        <taxon>Spermatophyta</taxon>
        <taxon>Magnoliopsida</taxon>
        <taxon>eudicotyledons</taxon>
        <taxon>Gunneridae</taxon>
        <taxon>Pentapetalae</taxon>
        <taxon>Caryophyllales</taxon>
        <taxon>Cactineae</taxon>
        <taxon>Cactaceae</taxon>
        <taxon>Cactoideae</taxon>
        <taxon>Echinocereeae</taxon>
        <taxon>Carnegiea</taxon>
    </lineage>
</organism>
<accession>A0A9Q1JIA3</accession>